<dbReference type="InterPro" id="IPR011009">
    <property type="entry name" value="Kinase-like_dom_sf"/>
</dbReference>
<evidence type="ECO:0000313" key="9">
    <source>
        <dbReference type="EMBL" id="MBO4163690.1"/>
    </source>
</evidence>
<keyword evidence="7" id="KW-0812">Transmembrane</keyword>
<dbReference type="SMART" id="SM00220">
    <property type="entry name" value="S_TKc"/>
    <property type="match status" value="1"/>
</dbReference>
<feature type="transmembrane region" description="Helical" evidence="7">
    <location>
        <begin position="432"/>
        <end position="451"/>
    </location>
</feature>
<protein>
    <recommendedName>
        <fullName evidence="1">non-specific serine/threonine protein kinase</fullName>
        <ecNumber evidence="1">2.7.11.1</ecNumber>
    </recommendedName>
</protein>
<evidence type="ECO:0000256" key="7">
    <source>
        <dbReference type="SAM" id="Phobius"/>
    </source>
</evidence>
<dbReference type="RefSeq" id="WP_208569248.1">
    <property type="nucleotide sequence ID" value="NZ_JAGFWR010000016.1"/>
</dbReference>
<dbReference type="EC" id="2.7.11.1" evidence="1"/>
<feature type="compositionally biased region" description="Polar residues" evidence="6">
    <location>
        <begin position="286"/>
        <end position="297"/>
    </location>
</feature>
<evidence type="ECO:0000256" key="2">
    <source>
        <dbReference type="ARBA" id="ARBA00022679"/>
    </source>
</evidence>
<dbReference type="EMBL" id="JAGFWR010000016">
    <property type="protein sequence ID" value="MBO4163690.1"/>
    <property type="molecule type" value="Genomic_DNA"/>
</dbReference>
<dbReference type="CDD" id="cd14014">
    <property type="entry name" value="STKc_PknB_like"/>
    <property type="match status" value="1"/>
</dbReference>
<evidence type="ECO:0000259" key="8">
    <source>
        <dbReference type="PROSITE" id="PS50011"/>
    </source>
</evidence>
<feature type="compositionally biased region" description="Low complexity" evidence="6">
    <location>
        <begin position="368"/>
        <end position="381"/>
    </location>
</feature>
<name>A0ABS3VDI6_9ACTN</name>
<evidence type="ECO:0000256" key="1">
    <source>
        <dbReference type="ARBA" id="ARBA00012513"/>
    </source>
</evidence>
<keyword evidence="7" id="KW-0472">Membrane</keyword>
<keyword evidence="3" id="KW-0547">Nucleotide-binding</keyword>
<reference evidence="9 10" key="1">
    <citation type="submission" date="2021-03" db="EMBL/GenBank/DDBJ databases">
        <authorList>
            <person name="Lee D.-H."/>
        </authorList>
    </citation>
    <scope>NUCLEOTIDE SEQUENCE [LARGE SCALE GENOMIC DNA]</scope>
    <source>
        <strain evidence="9 10">MMS20-R2-23</strain>
    </source>
</reference>
<feature type="compositionally biased region" description="Low complexity" evidence="6">
    <location>
        <begin position="337"/>
        <end position="353"/>
    </location>
</feature>
<feature type="compositionally biased region" description="Low complexity" evidence="6">
    <location>
        <begin position="389"/>
        <end position="408"/>
    </location>
</feature>
<feature type="transmembrane region" description="Helical" evidence="7">
    <location>
        <begin position="457"/>
        <end position="476"/>
    </location>
</feature>
<keyword evidence="2" id="KW-0808">Transferase</keyword>
<dbReference type="SUPFAM" id="SSF56112">
    <property type="entry name" value="Protein kinase-like (PK-like)"/>
    <property type="match status" value="1"/>
</dbReference>
<feature type="compositionally biased region" description="Pro residues" evidence="6">
    <location>
        <begin position="487"/>
        <end position="501"/>
    </location>
</feature>
<evidence type="ECO:0000256" key="3">
    <source>
        <dbReference type="ARBA" id="ARBA00022741"/>
    </source>
</evidence>
<feature type="domain" description="Protein kinase" evidence="8">
    <location>
        <begin position="18"/>
        <end position="266"/>
    </location>
</feature>
<evidence type="ECO:0000256" key="5">
    <source>
        <dbReference type="ARBA" id="ARBA00022840"/>
    </source>
</evidence>
<dbReference type="PROSITE" id="PS00108">
    <property type="entry name" value="PROTEIN_KINASE_ST"/>
    <property type="match status" value="1"/>
</dbReference>
<accession>A0ABS3VDI6</accession>
<evidence type="ECO:0000256" key="6">
    <source>
        <dbReference type="SAM" id="MobiDB-lite"/>
    </source>
</evidence>
<organism evidence="9 10">
    <name type="scientific">Micromonospora antibiotica</name>
    <dbReference type="NCBI Taxonomy" id="2807623"/>
    <lineage>
        <taxon>Bacteria</taxon>
        <taxon>Bacillati</taxon>
        <taxon>Actinomycetota</taxon>
        <taxon>Actinomycetes</taxon>
        <taxon>Micromonosporales</taxon>
        <taxon>Micromonosporaceae</taxon>
        <taxon>Micromonospora</taxon>
    </lineage>
</organism>
<keyword evidence="5" id="KW-0067">ATP-binding</keyword>
<dbReference type="PANTHER" id="PTHR43671">
    <property type="entry name" value="SERINE/THREONINE-PROTEIN KINASE NEK"/>
    <property type="match status" value="1"/>
</dbReference>
<keyword evidence="4 9" id="KW-0418">Kinase</keyword>
<dbReference type="Gene3D" id="1.10.510.10">
    <property type="entry name" value="Transferase(Phosphotransferase) domain 1"/>
    <property type="match status" value="1"/>
</dbReference>
<dbReference type="PANTHER" id="PTHR43671:SF13">
    <property type="entry name" value="SERINE_THREONINE-PROTEIN KINASE NEK2"/>
    <property type="match status" value="1"/>
</dbReference>
<feature type="region of interest" description="Disordered" evidence="6">
    <location>
        <begin position="283"/>
        <end position="423"/>
    </location>
</feature>
<comment type="caution">
    <text evidence="9">The sequence shown here is derived from an EMBL/GenBank/DDBJ whole genome shotgun (WGS) entry which is preliminary data.</text>
</comment>
<sequence>MPDVTPLSPRDPRQAGPYELVGRLGAGGQGVVYLGRDEQGRWVAVKVINVDLHQHPRAKAQFVKEIAAARRVAPFCTAQILFADVDGELPYVVSEFIEGVTLQRHVREQGPISGNALHRLAVGTATALAAIHQSDVVHCDLKPDNVILGADGPRVIDFGIARALDVTETMTNRVMGTAPYMAPERFRDDEVGPASDVFAWAGTIAFAAGGQPPFGTGPVAAVLHRILHDPPDLTGLTGPLATLIGQCLDKDHRARPTAQEVLLRLLGRDTREVPLQTVLRAGTDAAATQQLPRTLSSPPAAPPAPTGAVADSWPTGAAADPWPTAGVAGPGPTTSTGHPAPHGPSGPAMAAAPWPTTSTSHHAPQVPTDPATAPPAATRPAPAGPTAPPGTRAPAPAPTPTRTTTDRPAPVPPPTGRDGFGRRLRRQWTDPWGMSLAIFLGAVGFAAGYVASTAVGTAAAIGALTLVVVYGVRLLVAAALTPSTTPDGPPPPPVPAPRTDT</sequence>
<keyword evidence="7" id="KW-1133">Transmembrane helix</keyword>
<proteinExistence type="predicted"/>
<dbReference type="Proteomes" id="UP000671399">
    <property type="component" value="Unassembled WGS sequence"/>
</dbReference>
<keyword evidence="10" id="KW-1185">Reference proteome</keyword>
<dbReference type="InterPro" id="IPR050660">
    <property type="entry name" value="NEK_Ser/Thr_kinase"/>
</dbReference>
<gene>
    <name evidence="9" type="ORF">JQN83_23140</name>
</gene>
<dbReference type="Pfam" id="PF00069">
    <property type="entry name" value="Pkinase"/>
    <property type="match status" value="1"/>
</dbReference>
<evidence type="ECO:0000256" key="4">
    <source>
        <dbReference type="ARBA" id="ARBA00022777"/>
    </source>
</evidence>
<dbReference type="PROSITE" id="PS50011">
    <property type="entry name" value="PROTEIN_KINASE_DOM"/>
    <property type="match status" value="1"/>
</dbReference>
<feature type="region of interest" description="Disordered" evidence="6">
    <location>
        <begin position="481"/>
        <end position="501"/>
    </location>
</feature>
<dbReference type="Gene3D" id="3.30.200.20">
    <property type="entry name" value="Phosphorylase Kinase, domain 1"/>
    <property type="match status" value="1"/>
</dbReference>
<dbReference type="InterPro" id="IPR008271">
    <property type="entry name" value="Ser/Thr_kinase_AS"/>
</dbReference>
<keyword evidence="9" id="KW-0723">Serine/threonine-protein kinase</keyword>
<dbReference type="GO" id="GO:0004674">
    <property type="term" value="F:protein serine/threonine kinase activity"/>
    <property type="evidence" value="ECO:0007669"/>
    <property type="project" value="UniProtKB-KW"/>
</dbReference>
<evidence type="ECO:0000313" key="10">
    <source>
        <dbReference type="Proteomes" id="UP000671399"/>
    </source>
</evidence>
<dbReference type="InterPro" id="IPR000719">
    <property type="entry name" value="Prot_kinase_dom"/>
</dbReference>